<dbReference type="PANTHER" id="PTHR30121">
    <property type="entry name" value="UNCHARACTERIZED PROTEIN YJGR-RELATED"/>
    <property type="match status" value="1"/>
</dbReference>
<dbReference type="AlphaFoldDB" id="A0A2H0YUV6"/>
<organism evidence="3 4">
    <name type="scientific">Candidatus Kerfeldbacteria bacterium CG08_land_8_20_14_0_20_40_16</name>
    <dbReference type="NCBI Taxonomy" id="2014244"/>
    <lineage>
        <taxon>Bacteria</taxon>
        <taxon>Candidatus Kerfeldiibacteriota</taxon>
    </lineage>
</organism>
<dbReference type="Gene3D" id="3.40.50.300">
    <property type="entry name" value="P-loop containing nucleotide triphosphate hydrolases"/>
    <property type="match status" value="2"/>
</dbReference>
<gene>
    <name evidence="3" type="ORF">COT24_05450</name>
</gene>
<feature type="compositionally biased region" description="Basic and acidic residues" evidence="1">
    <location>
        <begin position="433"/>
        <end position="444"/>
    </location>
</feature>
<dbReference type="CDD" id="cd01127">
    <property type="entry name" value="TrwB_TraG_TraD_VirD4"/>
    <property type="match status" value="1"/>
</dbReference>
<evidence type="ECO:0000313" key="3">
    <source>
        <dbReference type="EMBL" id="PIS42089.1"/>
    </source>
</evidence>
<evidence type="ECO:0000256" key="1">
    <source>
        <dbReference type="SAM" id="MobiDB-lite"/>
    </source>
</evidence>
<dbReference type="PANTHER" id="PTHR30121:SF6">
    <property type="entry name" value="SLR6007 PROTEIN"/>
    <property type="match status" value="1"/>
</dbReference>
<feature type="region of interest" description="Disordered" evidence="1">
    <location>
        <begin position="486"/>
        <end position="551"/>
    </location>
</feature>
<dbReference type="InterPro" id="IPR019476">
    <property type="entry name" value="T4SS_TraD_DNA-bd"/>
</dbReference>
<name>A0A2H0YUV6_9BACT</name>
<feature type="domain" description="Type IV secretion system coupling protein TraD DNA-binding" evidence="2">
    <location>
        <begin position="30"/>
        <end position="342"/>
    </location>
</feature>
<feature type="compositionally biased region" description="Basic and acidic residues" evidence="1">
    <location>
        <begin position="454"/>
        <end position="471"/>
    </location>
</feature>
<feature type="compositionally biased region" description="Basic and acidic residues" evidence="1">
    <location>
        <begin position="512"/>
        <end position="534"/>
    </location>
</feature>
<sequence length="551" mass="63220">MNEQPNSDITYFAETNFRNRKVLFGIRDDDRRRHMYLIGKTGMGKSVNLENMIISDIRRGNGIAVVDPHGDTVEKVVKHIPNNRVNDVIYFNPADTEYPIAFNILEEVNPQYKNLVAQGLTGVFKKIWADSWGPRLEYILMNTILALLEYPGSTLLGITRMLVDKNYRKKVVAKLTDPIVKAFWIDEYANYNERFRTEAISPIQNKVGQFLSSSIIRNIVGQPKSTLDMRNIMDEKKILLLNLSKGRIGEENSALLGAMMITKIQLAAMSRVDISEEERKDFYLYVDEFQNFSTESFANILSEARKYRLNLIVAHQYIEQLGDQVKAAVFGNVGTIICFRVGAEDAEFLEKEFLPYFDENDLVNLPKYNIYLKLMIEGVSSNPFSATTLPPATGETGNYEKIVKVSRERYANSKANVEEKIIRWSGVEEMYRASAEEDDKHEGGEQQTRFKNQQRQDGKKVASNNKPERPKSVVRIMNDAVHNEVQAPTPQSISLNDALKRDPVSFGKPFRRQKDQNNTEQLKENSRERNDRKTSSKSHILRPRQVIKIDQ</sequence>
<evidence type="ECO:0000313" key="4">
    <source>
        <dbReference type="Proteomes" id="UP000231542"/>
    </source>
</evidence>
<dbReference type="InterPro" id="IPR027417">
    <property type="entry name" value="P-loop_NTPase"/>
</dbReference>
<dbReference type="SUPFAM" id="SSF52540">
    <property type="entry name" value="P-loop containing nucleoside triphosphate hydrolases"/>
    <property type="match status" value="1"/>
</dbReference>
<evidence type="ECO:0000259" key="2">
    <source>
        <dbReference type="Pfam" id="PF10412"/>
    </source>
</evidence>
<feature type="compositionally biased region" description="Polar residues" evidence="1">
    <location>
        <begin position="486"/>
        <end position="495"/>
    </location>
</feature>
<feature type="region of interest" description="Disordered" evidence="1">
    <location>
        <begin position="433"/>
        <end position="471"/>
    </location>
</feature>
<comment type="caution">
    <text evidence="3">The sequence shown here is derived from an EMBL/GenBank/DDBJ whole genome shotgun (WGS) entry which is preliminary data.</text>
</comment>
<dbReference type="EMBL" id="PEXU01000058">
    <property type="protein sequence ID" value="PIS42089.1"/>
    <property type="molecule type" value="Genomic_DNA"/>
</dbReference>
<proteinExistence type="predicted"/>
<protein>
    <recommendedName>
        <fullName evidence="2">Type IV secretion system coupling protein TraD DNA-binding domain-containing protein</fullName>
    </recommendedName>
</protein>
<dbReference type="InterPro" id="IPR051162">
    <property type="entry name" value="T4SS_component"/>
</dbReference>
<dbReference type="Pfam" id="PF10412">
    <property type="entry name" value="TrwB_AAD_bind"/>
    <property type="match status" value="1"/>
</dbReference>
<reference evidence="3 4" key="1">
    <citation type="submission" date="2017-09" db="EMBL/GenBank/DDBJ databases">
        <title>Depth-based differentiation of microbial function through sediment-hosted aquifers and enrichment of novel symbionts in the deep terrestrial subsurface.</title>
        <authorList>
            <person name="Probst A.J."/>
            <person name="Ladd B."/>
            <person name="Jarett J.K."/>
            <person name="Geller-Mcgrath D.E."/>
            <person name="Sieber C.M."/>
            <person name="Emerson J.B."/>
            <person name="Anantharaman K."/>
            <person name="Thomas B.C."/>
            <person name="Malmstrom R."/>
            <person name="Stieglmeier M."/>
            <person name="Klingl A."/>
            <person name="Woyke T."/>
            <person name="Ryan C.M."/>
            <person name="Banfield J.F."/>
        </authorList>
    </citation>
    <scope>NUCLEOTIDE SEQUENCE [LARGE SCALE GENOMIC DNA]</scope>
    <source>
        <strain evidence="3">CG08_land_8_20_14_0_20_40_16</strain>
    </source>
</reference>
<accession>A0A2H0YUV6</accession>
<dbReference type="Proteomes" id="UP000231542">
    <property type="component" value="Unassembled WGS sequence"/>
</dbReference>